<feature type="domain" description="Nucleotidyl transferase" evidence="3">
    <location>
        <begin position="2"/>
        <end position="138"/>
    </location>
</feature>
<dbReference type="InterPro" id="IPR005835">
    <property type="entry name" value="NTP_transferase_dom"/>
</dbReference>
<dbReference type="PANTHER" id="PTHR43584:SF8">
    <property type="entry name" value="N-ACETYLMURAMATE ALPHA-1-PHOSPHATE URIDYLYLTRANSFERASE"/>
    <property type="match status" value="1"/>
</dbReference>
<dbReference type="SUPFAM" id="SSF53448">
    <property type="entry name" value="Nucleotide-diphospho-sugar transferases"/>
    <property type="match status" value="1"/>
</dbReference>
<dbReference type="Pfam" id="PF00483">
    <property type="entry name" value="NTP_transferase"/>
    <property type="match status" value="1"/>
</dbReference>
<dbReference type="RefSeq" id="WP_183907841.1">
    <property type="nucleotide sequence ID" value="NZ_JACHXZ010000001.1"/>
</dbReference>
<evidence type="ECO:0000313" key="4">
    <source>
        <dbReference type="EMBL" id="MBB3167267.1"/>
    </source>
</evidence>
<keyword evidence="1 4" id="KW-0808">Transferase</keyword>
<dbReference type="EC" id="2.7.7.-" evidence="4"/>
<dbReference type="PANTHER" id="PTHR43584">
    <property type="entry name" value="NUCLEOTIDYL TRANSFERASE"/>
    <property type="match status" value="1"/>
</dbReference>
<organism evidence="4 5">
    <name type="scientific">Simiduia aestuariiviva</name>
    <dbReference type="NCBI Taxonomy" id="1510459"/>
    <lineage>
        <taxon>Bacteria</taxon>
        <taxon>Pseudomonadati</taxon>
        <taxon>Pseudomonadota</taxon>
        <taxon>Gammaproteobacteria</taxon>
        <taxon>Cellvibrionales</taxon>
        <taxon>Cellvibrionaceae</taxon>
        <taxon>Simiduia</taxon>
    </lineage>
</organism>
<protein>
    <submittedName>
        <fullName evidence="4">MurNAc alpha-1-phosphate uridylyltransferase</fullName>
        <ecNumber evidence="4">2.7.7.-</ecNumber>
    </submittedName>
</protein>
<dbReference type="AlphaFoldDB" id="A0A839UPA2"/>
<dbReference type="GO" id="GO:0016779">
    <property type="term" value="F:nucleotidyltransferase activity"/>
    <property type="evidence" value="ECO:0007669"/>
    <property type="project" value="UniProtKB-KW"/>
</dbReference>
<proteinExistence type="predicted"/>
<dbReference type="Proteomes" id="UP000559987">
    <property type="component" value="Unassembled WGS sequence"/>
</dbReference>
<evidence type="ECO:0000256" key="2">
    <source>
        <dbReference type="ARBA" id="ARBA00022695"/>
    </source>
</evidence>
<keyword evidence="5" id="KW-1185">Reference proteome</keyword>
<comment type="caution">
    <text evidence="4">The sequence shown here is derived from an EMBL/GenBank/DDBJ whole genome shotgun (WGS) entry which is preliminary data.</text>
</comment>
<dbReference type="InterPro" id="IPR029044">
    <property type="entry name" value="Nucleotide-diphossugar_trans"/>
</dbReference>
<keyword evidence="2 4" id="KW-0548">Nucleotidyltransferase</keyword>
<name>A0A839UPA2_9GAMM</name>
<evidence type="ECO:0000256" key="1">
    <source>
        <dbReference type="ARBA" id="ARBA00022679"/>
    </source>
</evidence>
<evidence type="ECO:0000259" key="3">
    <source>
        <dbReference type="Pfam" id="PF00483"/>
    </source>
</evidence>
<gene>
    <name evidence="4" type="ORF">FHS30_000443</name>
</gene>
<dbReference type="CDD" id="cd06422">
    <property type="entry name" value="NTP_transferase_like_1"/>
    <property type="match status" value="1"/>
</dbReference>
<reference evidence="4 5" key="1">
    <citation type="submission" date="2020-08" db="EMBL/GenBank/DDBJ databases">
        <title>Genomic Encyclopedia of Type Strains, Phase III (KMG-III): the genomes of soil and plant-associated and newly described type strains.</title>
        <authorList>
            <person name="Whitman W."/>
        </authorList>
    </citation>
    <scope>NUCLEOTIDE SEQUENCE [LARGE SCALE GENOMIC DNA]</scope>
    <source>
        <strain evidence="4 5">CECT 8571</strain>
    </source>
</reference>
<sequence length="228" mass="24955">MKAFVFAAGKGTRMRPLTDHTPKPLLTVDGKPLIDYHLEKLAAAGFTEVMINLSYLGDQIRAHCGNGHRYGLSIDYSEEGPEPLETGGALAHCLPWFDGESFAMISADVVADLDYEILARSVETLAQRGLQAELVLTHNPSHHPQGDFGLRAGCLTLQATPRHTYTGIGTATAQFIAEFPERRERFPLREALHFWLVQAKVGGLLHRGQWCDVGTPERLAAIQSAPSA</sequence>
<accession>A0A839UPA2</accession>
<dbReference type="InterPro" id="IPR050065">
    <property type="entry name" value="GlmU-like"/>
</dbReference>
<dbReference type="EMBL" id="JACHXZ010000001">
    <property type="protein sequence ID" value="MBB3167267.1"/>
    <property type="molecule type" value="Genomic_DNA"/>
</dbReference>
<evidence type="ECO:0000313" key="5">
    <source>
        <dbReference type="Proteomes" id="UP000559987"/>
    </source>
</evidence>
<dbReference type="Gene3D" id="3.90.550.10">
    <property type="entry name" value="Spore Coat Polysaccharide Biosynthesis Protein SpsA, Chain A"/>
    <property type="match status" value="1"/>
</dbReference>